<protein>
    <recommendedName>
        <fullName evidence="3">Secreted protein</fullName>
    </recommendedName>
</protein>
<proteinExistence type="predicted"/>
<accession>A0ABY6EDR9</accession>
<keyword evidence="2" id="KW-1185">Reference proteome</keyword>
<organism evidence="1 2">
    <name type="scientific">Streptomyces cynarae</name>
    <dbReference type="NCBI Taxonomy" id="2981134"/>
    <lineage>
        <taxon>Bacteria</taxon>
        <taxon>Bacillati</taxon>
        <taxon>Actinomycetota</taxon>
        <taxon>Actinomycetes</taxon>
        <taxon>Kitasatosporales</taxon>
        <taxon>Streptomycetaceae</taxon>
        <taxon>Streptomyces</taxon>
    </lineage>
</organism>
<evidence type="ECO:0000313" key="1">
    <source>
        <dbReference type="EMBL" id="UXY24890.1"/>
    </source>
</evidence>
<evidence type="ECO:0000313" key="2">
    <source>
        <dbReference type="Proteomes" id="UP001061298"/>
    </source>
</evidence>
<sequence>MTSAAERPILFLDVDGPLIPFGSSSSRLQGPASGSEVSLDEGNPLLGRLDAGLGPRLMALGCHLVWASTWMEEANEVVAPRIGLPKLPVVEWPDACAEGSPRGLHWKTRRLVEWANGRPFIWVDDEISGMDRFWVAAQHPGPSLLHRVDPAKGLVDADFCALAGWLRAVIPSRVPGTGSSL</sequence>
<keyword evidence="1" id="KW-0614">Plasmid</keyword>
<geneLocation type="plasmid" evidence="1 2">
    <name>punmamed2</name>
</geneLocation>
<reference evidence="1" key="1">
    <citation type="submission" date="2022-10" db="EMBL/GenBank/DDBJ databases">
        <authorList>
            <person name="Mo P."/>
        </authorList>
    </citation>
    <scope>NUCLEOTIDE SEQUENCE</scope>
    <source>
        <strain evidence="1">HUAS 13-4</strain>
        <plasmid evidence="1">punmamed2</plasmid>
    </source>
</reference>
<dbReference type="RefSeq" id="WP_263235115.1">
    <property type="nucleotide sequence ID" value="NZ_CP106794.1"/>
</dbReference>
<dbReference type="Pfam" id="PF18143">
    <property type="entry name" value="HAD_SAK_2"/>
    <property type="match status" value="1"/>
</dbReference>
<evidence type="ECO:0008006" key="3">
    <source>
        <dbReference type="Google" id="ProtNLM"/>
    </source>
</evidence>
<dbReference type="EMBL" id="CP106794">
    <property type="protein sequence ID" value="UXY24890.1"/>
    <property type="molecule type" value="Genomic_DNA"/>
</dbReference>
<name>A0ABY6EDR9_9ACTN</name>
<dbReference type="Proteomes" id="UP001061298">
    <property type="component" value="Plasmid punmamed2"/>
</dbReference>
<gene>
    <name evidence="1" type="ORF">N8I84_41315</name>
</gene>